<comment type="caution">
    <text evidence="14">The sequence shown here is derived from an EMBL/GenBank/DDBJ whole genome shotgun (WGS) entry which is preliminary data.</text>
</comment>
<keyword evidence="9" id="KW-0227">DNA damage</keyword>
<dbReference type="HOGENOM" id="CLU_653974_0_0_1"/>
<comment type="pathway">
    <text evidence="4">Protein modification; protein ubiquitination.</text>
</comment>
<evidence type="ECO:0000313" key="15">
    <source>
        <dbReference type="Proteomes" id="UP000029725"/>
    </source>
</evidence>
<comment type="catalytic activity">
    <reaction evidence="1">
        <text>S-ubiquitinyl-[E2 ubiquitin-conjugating enzyme]-L-cysteine + [acceptor protein]-L-lysine = [E2 ubiquitin-conjugating enzyme]-L-cysteine + N(6)-ubiquitinyl-[acceptor protein]-L-lysine.</text>
        <dbReference type="EC" id="2.3.2.27"/>
    </reaction>
</comment>
<dbReference type="AlphaFoldDB" id="A0A098VQS6"/>
<dbReference type="InterPro" id="IPR056527">
    <property type="entry name" value="WD40_RFWD3"/>
</dbReference>
<dbReference type="Pfam" id="PF23419">
    <property type="entry name" value="WD40_RFWD3"/>
    <property type="match status" value="1"/>
</dbReference>
<evidence type="ECO:0000256" key="11">
    <source>
        <dbReference type="ARBA" id="ARBA00023204"/>
    </source>
</evidence>
<dbReference type="PANTHER" id="PTHR16047">
    <property type="entry name" value="RFWD3 PROTEIN"/>
    <property type="match status" value="1"/>
</dbReference>
<feature type="domain" description="E3 ubiquitin-protein ligase RFWD3-like WD40" evidence="13">
    <location>
        <begin position="159"/>
        <end position="362"/>
    </location>
</feature>
<dbReference type="GO" id="GO:0005737">
    <property type="term" value="C:cytoplasm"/>
    <property type="evidence" value="ECO:0007669"/>
    <property type="project" value="UniProtKB-SubCell"/>
</dbReference>
<evidence type="ECO:0000256" key="7">
    <source>
        <dbReference type="ARBA" id="ARBA00022679"/>
    </source>
</evidence>
<keyword evidence="12" id="KW-0539">Nucleus</keyword>
<organism evidence="14 15">
    <name type="scientific">Mitosporidium daphniae</name>
    <dbReference type="NCBI Taxonomy" id="1485682"/>
    <lineage>
        <taxon>Eukaryota</taxon>
        <taxon>Fungi</taxon>
        <taxon>Fungi incertae sedis</taxon>
        <taxon>Microsporidia</taxon>
        <taxon>Mitosporidium</taxon>
    </lineage>
</organism>
<dbReference type="GO" id="GO:0061630">
    <property type="term" value="F:ubiquitin protein ligase activity"/>
    <property type="evidence" value="ECO:0007669"/>
    <property type="project" value="UniProtKB-EC"/>
</dbReference>
<evidence type="ECO:0000256" key="1">
    <source>
        <dbReference type="ARBA" id="ARBA00000900"/>
    </source>
</evidence>
<dbReference type="Proteomes" id="UP000029725">
    <property type="component" value="Unassembled WGS sequence"/>
</dbReference>
<evidence type="ECO:0000256" key="6">
    <source>
        <dbReference type="ARBA" id="ARBA00022490"/>
    </source>
</evidence>
<evidence type="ECO:0000256" key="8">
    <source>
        <dbReference type="ARBA" id="ARBA00022737"/>
    </source>
</evidence>
<comment type="subcellular location">
    <subcellularLocation>
        <location evidence="3">Cytoplasm</location>
    </subcellularLocation>
    <subcellularLocation>
        <location evidence="2">Nucleus</location>
    </subcellularLocation>
</comment>
<proteinExistence type="predicted"/>
<evidence type="ECO:0000256" key="9">
    <source>
        <dbReference type="ARBA" id="ARBA00022763"/>
    </source>
</evidence>
<dbReference type="GeneID" id="25259775"/>
<dbReference type="InterPro" id="IPR037381">
    <property type="entry name" value="RFWD3"/>
</dbReference>
<evidence type="ECO:0000256" key="2">
    <source>
        <dbReference type="ARBA" id="ARBA00004123"/>
    </source>
</evidence>
<dbReference type="RefSeq" id="XP_013237785.1">
    <property type="nucleotide sequence ID" value="XM_013382331.1"/>
</dbReference>
<accession>A0A098VQS6</accession>
<gene>
    <name evidence="14" type="ORF">DI09_38p280</name>
</gene>
<keyword evidence="8" id="KW-0677">Repeat</keyword>
<evidence type="ECO:0000256" key="5">
    <source>
        <dbReference type="ARBA" id="ARBA00012483"/>
    </source>
</evidence>
<name>A0A098VQS6_9MICR</name>
<dbReference type="GO" id="GO:0005634">
    <property type="term" value="C:nucleus"/>
    <property type="evidence" value="ECO:0007669"/>
    <property type="project" value="UniProtKB-SubCell"/>
</dbReference>
<evidence type="ECO:0000313" key="14">
    <source>
        <dbReference type="EMBL" id="KGG51358.1"/>
    </source>
</evidence>
<dbReference type="PANTHER" id="PTHR16047:SF7">
    <property type="entry name" value="E3 UBIQUITIN-PROTEIN LIGASE RFWD3"/>
    <property type="match status" value="1"/>
</dbReference>
<dbReference type="InterPro" id="IPR036322">
    <property type="entry name" value="WD40_repeat_dom_sf"/>
</dbReference>
<keyword evidence="6" id="KW-0963">Cytoplasm</keyword>
<dbReference type="EC" id="2.3.2.27" evidence="5"/>
<dbReference type="GO" id="GO:0016567">
    <property type="term" value="P:protein ubiquitination"/>
    <property type="evidence" value="ECO:0007669"/>
    <property type="project" value="InterPro"/>
</dbReference>
<protein>
    <recommendedName>
        <fullName evidence="5">RING-type E3 ubiquitin transferase</fullName>
        <ecNumber evidence="5">2.3.2.27</ecNumber>
    </recommendedName>
</protein>
<evidence type="ECO:0000256" key="3">
    <source>
        <dbReference type="ARBA" id="ARBA00004496"/>
    </source>
</evidence>
<keyword evidence="10" id="KW-0833">Ubl conjugation pathway</keyword>
<reference evidence="14 15" key="1">
    <citation type="submission" date="2014-04" db="EMBL/GenBank/DDBJ databases">
        <title>A new species of microsporidia sheds light on the evolution of extreme parasitism.</title>
        <authorList>
            <person name="Haag K.L."/>
            <person name="James T.Y."/>
            <person name="Larsson R."/>
            <person name="Schaer T.M."/>
            <person name="Refardt D."/>
            <person name="Pombert J.-F."/>
            <person name="Ebert D."/>
        </authorList>
    </citation>
    <scope>NUCLEOTIDE SEQUENCE [LARGE SCALE GENOMIC DNA]</scope>
    <source>
        <strain evidence="14 15">UGP3</strain>
        <tissue evidence="14">Spores</tissue>
    </source>
</reference>
<dbReference type="OrthoDB" id="8062037at2759"/>
<evidence type="ECO:0000256" key="12">
    <source>
        <dbReference type="ARBA" id="ARBA00023242"/>
    </source>
</evidence>
<dbReference type="SUPFAM" id="SSF50978">
    <property type="entry name" value="WD40 repeat-like"/>
    <property type="match status" value="1"/>
</dbReference>
<evidence type="ECO:0000256" key="10">
    <source>
        <dbReference type="ARBA" id="ARBA00022786"/>
    </source>
</evidence>
<keyword evidence="15" id="KW-1185">Reference proteome</keyword>
<dbReference type="VEuPathDB" id="MicrosporidiaDB:DI09_38p280"/>
<dbReference type="GO" id="GO:0036297">
    <property type="term" value="P:interstrand cross-link repair"/>
    <property type="evidence" value="ECO:0007669"/>
    <property type="project" value="InterPro"/>
</dbReference>
<evidence type="ECO:0000259" key="13">
    <source>
        <dbReference type="Pfam" id="PF23419"/>
    </source>
</evidence>
<sequence length="420" mass="46730">MNRSSKPSSSSKCPTCNAPTKRSDIRIIFTTNVVAVDTQQLEAMEASLRVAKSAQVAAESQFSQLSSTITALQAELVWTQQKLKDSQDLLRKERILYRSEEKSSTKRFKSIRNGILEFKKSIALGLLDFNRIPRWSNETIQPVEQKYPCKVLKAFNFPSFEIGVPVWSCCYDSLDINIVYAGCSNGSIYGYDLRKISDPICKCAVEENSSFPIHSLAFDSQNNGLLIGSLRGAYFKKDITDSLSSKPAALALPESLKGGNKEIFWSPIGSIRCICPPFTFMVCGISFPIIDTFLLDAFEVDNMHGDSFSKQNPTIFYASSGQKTMSRSVVYMSEETDSKAFALLSDEASSSVDLWSLPSYQQENMRGNESQQPQVIQKLPSNCNENIVGIARSMIEAKEWIAYCTASQAVLYSSNNLLCE</sequence>
<keyword evidence="11" id="KW-0234">DNA repair</keyword>
<evidence type="ECO:0000256" key="4">
    <source>
        <dbReference type="ARBA" id="ARBA00004906"/>
    </source>
</evidence>
<dbReference type="EMBL" id="JMKJ01000321">
    <property type="protein sequence ID" value="KGG51358.1"/>
    <property type="molecule type" value="Genomic_DNA"/>
</dbReference>
<keyword evidence="7" id="KW-0808">Transferase</keyword>